<dbReference type="AlphaFoldDB" id="A0A9Q0FN73"/>
<keyword evidence="2" id="KW-1185">Reference proteome</keyword>
<dbReference type="Proteomes" id="UP001141552">
    <property type="component" value="Unassembled WGS sequence"/>
</dbReference>
<dbReference type="OrthoDB" id="1937322at2759"/>
<gene>
    <name evidence="1" type="ORF">Tsubulata_008018</name>
</gene>
<accession>A0A9Q0FN73</accession>
<proteinExistence type="predicted"/>
<evidence type="ECO:0000313" key="2">
    <source>
        <dbReference type="Proteomes" id="UP001141552"/>
    </source>
</evidence>
<reference evidence="1" key="2">
    <citation type="journal article" date="2023" name="Plants (Basel)">
        <title>Annotation of the Turnera subulata (Passifloraceae) Draft Genome Reveals the S-Locus Evolved after the Divergence of Turneroideae from Passifloroideae in a Stepwise Manner.</title>
        <authorList>
            <person name="Henning P.M."/>
            <person name="Roalson E.H."/>
            <person name="Mir W."/>
            <person name="McCubbin A.G."/>
            <person name="Shore J.S."/>
        </authorList>
    </citation>
    <scope>NUCLEOTIDE SEQUENCE</scope>
    <source>
        <strain evidence="1">F60SS</strain>
    </source>
</reference>
<evidence type="ECO:0000313" key="1">
    <source>
        <dbReference type="EMBL" id="KAJ4833512.1"/>
    </source>
</evidence>
<dbReference type="PANTHER" id="PTHR31973:SF187">
    <property type="entry name" value="MUTATOR TRANSPOSASE MUDRA PROTEIN"/>
    <property type="match status" value="1"/>
</dbReference>
<feature type="non-terminal residue" evidence="1">
    <location>
        <position position="130"/>
    </location>
</feature>
<protein>
    <submittedName>
        <fullName evidence="1">Uncharacterized protein</fullName>
    </submittedName>
</protein>
<sequence>MWCNFQKQWPAKTFKDYLWNAARSYTENDFIHWMGMLRGLPGGGEDAYAWLMRIDTKLWARHKMSSRTKCELLLNNLAASFNALILETRDKPIITMLEGIRRLLMRRFARKQAWMHKYSLRICPRILKKL</sequence>
<organism evidence="1 2">
    <name type="scientific">Turnera subulata</name>
    <dbReference type="NCBI Taxonomy" id="218843"/>
    <lineage>
        <taxon>Eukaryota</taxon>
        <taxon>Viridiplantae</taxon>
        <taxon>Streptophyta</taxon>
        <taxon>Embryophyta</taxon>
        <taxon>Tracheophyta</taxon>
        <taxon>Spermatophyta</taxon>
        <taxon>Magnoliopsida</taxon>
        <taxon>eudicotyledons</taxon>
        <taxon>Gunneridae</taxon>
        <taxon>Pentapetalae</taxon>
        <taxon>rosids</taxon>
        <taxon>fabids</taxon>
        <taxon>Malpighiales</taxon>
        <taxon>Passifloraceae</taxon>
        <taxon>Turnera</taxon>
    </lineage>
</organism>
<comment type="caution">
    <text evidence="1">The sequence shown here is derived from an EMBL/GenBank/DDBJ whole genome shotgun (WGS) entry which is preliminary data.</text>
</comment>
<name>A0A9Q0FN73_9ROSI</name>
<reference evidence="1" key="1">
    <citation type="submission" date="2022-02" db="EMBL/GenBank/DDBJ databases">
        <authorList>
            <person name="Henning P.M."/>
            <person name="McCubbin A.G."/>
            <person name="Shore J.S."/>
        </authorList>
    </citation>
    <scope>NUCLEOTIDE SEQUENCE</scope>
    <source>
        <strain evidence="1">F60SS</strain>
        <tissue evidence="1">Leaves</tissue>
    </source>
</reference>
<dbReference type="PANTHER" id="PTHR31973">
    <property type="entry name" value="POLYPROTEIN, PUTATIVE-RELATED"/>
    <property type="match status" value="1"/>
</dbReference>
<dbReference type="EMBL" id="JAKUCV010004929">
    <property type="protein sequence ID" value="KAJ4833512.1"/>
    <property type="molecule type" value="Genomic_DNA"/>
</dbReference>